<keyword evidence="2" id="KW-1185">Reference proteome</keyword>
<dbReference type="EMBL" id="CABFMQ020000046">
    <property type="protein sequence ID" value="VTZ49179.1"/>
    <property type="molecule type" value="Genomic_DNA"/>
</dbReference>
<evidence type="ECO:0000313" key="2">
    <source>
        <dbReference type="Proteomes" id="UP000485880"/>
    </source>
</evidence>
<name>A0A8B6M465_METTU</name>
<organism evidence="1 2">
    <name type="scientific">Methylocella tundrae</name>
    <dbReference type="NCBI Taxonomy" id="227605"/>
    <lineage>
        <taxon>Bacteria</taxon>
        <taxon>Pseudomonadati</taxon>
        <taxon>Pseudomonadota</taxon>
        <taxon>Alphaproteobacteria</taxon>
        <taxon>Hyphomicrobiales</taxon>
        <taxon>Beijerinckiaceae</taxon>
        <taxon>Methylocella</taxon>
    </lineage>
</organism>
<accession>A0A8B6M465</accession>
<proteinExistence type="predicted"/>
<comment type="caution">
    <text evidence="1">The sequence shown here is derived from an EMBL/GenBank/DDBJ whole genome shotgun (WGS) entry which is preliminary data.</text>
</comment>
<dbReference type="Proteomes" id="UP000485880">
    <property type="component" value="Unassembled WGS sequence"/>
</dbReference>
<reference evidence="1 2" key="1">
    <citation type="submission" date="2019-05" db="EMBL/GenBank/DDBJ databases">
        <authorList>
            <person name="Farhan Ul Haque M."/>
        </authorList>
    </citation>
    <scope>NUCLEOTIDE SEQUENCE [LARGE SCALE GENOMIC DNA]</scope>
    <source>
        <strain evidence="1">2</strain>
    </source>
</reference>
<dbReference type="AlphaFoldDB" id="A0A8B6M465"/>
<evidence type="ECO:0000313" key="1">
    <source>
        <dbReference type="EMBL" id="VTZ49179.1"/>
    </source>
</evidence>
<gene>
    <name evidence="1" type="ORF">MPC4_140078</name>
</gene>
<sequence length="82" mass="8916">MHWAVSLIQSFSLASMKPTLYLSGGVFESDVNQDSRNADPDGLGLCDVHAEAEMTRRAAAGSMQPTSSTCRLHLNRESAFSR</sequence>
<protein>
    <submittedName>
        <fullName evidence="1">Uncharacterized protein</fullName>
    </submittedName>
</protein>